<evidence type="ECO:0000259" key="5">
    <source>
        <dbReference type="SMART" id="SM00277"/>
    </source>
</evidence>
<evidence type="ECO:0000256" key="4">
    <source>
        <dbReference type="ARBA" id="ARBA00023180"/>
    </source>
</evidence>
<dbReference type="Proteomes" id="UP001420932">
    <property type="component" value="Unassembled WGS sequence"/>
</dbReference>
<gene>
    <name evidence="8" type="ORF">Syun_027733</name>
</gene>
<keyword evidence="2" id="KW-0378">Hydrolase</keyword>
<dbReference type="InterPro" id="IPR038765">
    <property type="entry name" value="Papain-like_cys_pep_sf"/>
</dbReference>
<evidence type="ECO:0000259" key="6">
    <source>
        <dbReference type="SMART" id="SM00645"/>
    </source>
</evidence>
<comment type="caution">
    <text evidence="8">The sequence shown here is derived from an EMBL/GenBank/DDBJ whole genome shotgun (WGS) entry which is preliminary data.</text>
</comment>
<protein>
    <submittedName>
        <fullName evidence="8">Uncharacterized protein</fullName>
    </submittedName>
</protein>
<dbReference type="SMART" id="SM00645">
    <property type="entry name" value="Pept_C1"/>
    <property type="match status" value="1"/>
</dbReference>
<dbReference type="SMART" id="SM00277">
    <property type="entry name" value="GRAN"/>
    <property type="match status" value="1"/>
</dbReference>
<dbReference type="Pfam" id="PF08246">
    <property type="entry name" value="Inhibitor_I29"/>
    <property type="match status" value="1"/>
</dbReference>
<dbReference type="CDD" id="cd02248">
    <property type="entry name" value="Peptidase_C1A"/>
    <property type="match status" value="1"/>
</dbReference>
<proteinExistence type="inferred from homology"/>
<evidence type="ECO:0000259" key="7">
    <source>
        <dbReference type="SMART" id="SM00848"/>
    </source>
</evidence>
<feature type="domain" description="Peptidase C1A papain C-terminal" evidence="6">
    <location>
        <begin position="177"/>
        <end position="393"/>
    </location>
</feature>
<organism evidence="8 9">
    <name type="scientific">Stephania yunnanensis</name>
    <dbReference type="NCBI Taxonomy" id="152371"/>
    <lineage>
        <taxon>Eukaryota</taxon>
        <taxon>Viridiplantae</taxon>
        <taxon>Streptophyta</taxon>
        <taxon>Embryophyta</taxon>
        <taxon>Tracheophyta</taxon>
        <taxon>Spermatophyta</taxon>
        <taxon>Magnoliopsida</taxon>
        <taxon>Ranunculales</taxon>
        <taxon>Menispermaceae</taxon>
        <taxon>Menispermoideae</taxon>
        <taxon>Cissampelideae</taxon>
        <taxon>Stephania</taxon>
    </lineage>
</organism>
<evidence type="ECO:0000256" key="1">
    <source>
        <dbReference type="ARBA" id="ARBA00008455"/>
    </source>
</evidence>
<dbReference type="PROSITE" id="PS00640">
    <property type="entry name" value="THIOL_PROTEASE_ASN"/>
    <property type="match status" value="1"/>
</dbReference>
<dbReference type="SUPFAM" id="SSF57277">
    <property type="entry name" value="Granulin repeat"/>
    <property type="match status" value="1"/>
</dbReference>
<dbReference type="GO" id="GO:0008234">
    <property type="term" value="F:cysteine-type peptidase activity"/>
    <property type="evidence" value="ECO:0007669"/>
    <property type="project" value="UniProtKB-KW"/>
</dbReference>
<evidence type="ECO:0000313" key="8">
    <source>
        <dbReference type="EMBL" id="KAK9092822.1"/>
    </source>
</evidence>
<evidence type="ECO:0000256" key="3">
    <source>
        <dbReference type="ARBA" id="ARBA00023157"/>
    </source>
</evidence>
<keyword evidence="4" id="KW-0325">Glycoprotein</keyword>
<dbReference type="SUPFAM" id="SSF54001">
    <property type="entry name" value="Cysteine proteinases"/>
    <property type="match status" value="1"/>
</dbReference>
<feature type="domain" description="Cathepsin propeptide inhibitor" evidence="7">
    <location>
        <begin position="83"/>
        <end position="142"/>
    </location>
</feature>
<keyword evidence="9" id="KW-1185">Reference proteome</keyword>
<dbReference type="PRINTS" id="PR00705">
    <property type="entry name" value="PAPAIN"/>
</dbReference>
<dbReference type="PROSITE" id="PS00139">
    <property type="entry name" value="THIOL_PROTEASE_CYS"/>
    <property type="match status" value="1"/>
</dbReference>
<reference evidence="8 9" key="1">
    <citation type="submission" date="2024-01" db="EMBL/GenBank/DDBJ databases">
        <title>Genome assemblies of Stephania.</title>
        <authorList>
            <person name="Yang L."/>
        </authorList>
    </citation>
    <scope>NUCLEOTIDE SEQUENCE [LARGE SCALE GENOMIC DNA]</scope>
    <source>
        <strain evidence="8">YNDBR</strain>
        <tissue evidence="8">Leaf</tissue>
    </source>
</reference>
<dbReference type="InterPro" id="IPR000169">
    <property type="entry name" value="Pept_cys_AS"/>
</dbReference>
<comment type="similarity">
    <text evidence="1">Belongs to the peptidase C1 family.</text>
</comment>
<dbReference type="Pfam" id="PF00112">
    <property type="entry name" value="Peptidase_C1"/>
    <property type="match status" value="1"/>
</dbReference>
<dbReference type="Gene3D" id="3.90.70.10">
    <property type="entry name" value="Cysteine proteinases"/>
    <property type="match status" value="1"/>
</dbReference>
<accession>A0AAP0EL84</accession>
<keyword evidence="2" id="KW-0788">Thiol protease</keyword>
<dbReference type="InterPro" id="IPR025661">
    <property type="entry name" value="Pept_asp_AS"/>
</dbReference>
<keyword evidence="2" id="KW-0645">Protease</keyword>
<dbReference type="FunFam" id="3.90.70.10:FF:000177">
    <property type="entry name" value="Cysteine proteinase RD21A"/>
    <property type="match status" value="1"/>
</dbReference>
<dbReference type="Pfam" id="PF00396">
    <property type="entry name" value="Granulin"/>
    <property type="match status" value="1"/>
</dbReference>
<dbReference type="InterPro" id="IPR000668">
    <property type="entry name" value="Peptidase_C1A_C"/>
</dbReference>
<dbReference type="EMBL" id="JBBNAF010000012">
    <property type="protein sequence ID" value="KAK9092822.1"/>
    <property type="molecule type" value="Genomic_DNA"/>
</dbReference>
<evidence type="ECO:0000313" key="9">
    <source>
        <dbReference type="Proteomes" id="UP001420932"/>
    </source>
</evidence>
<name>A0AAP0EL84_9MAGN</name>
<dbReference type="InterPro" id="IPR013128">
    <property type="entry name" value="Peptidase_C1A"/>
</dbReference>
<dbReference type="InterPro" id="IPR037277">
    <property type="entry name" value="Granulin_sf"/>
</dbReference>
<feature type="domain" description="Granulins" evidence="5">
    <location>
        <begin position="422"/>
        <end position="479"/>
    </location>
</feature>
<dbReference type="SMART" id="SM00848">
    <property type="entry name" value="Inhibitor_I29"/>
    <property type="match status" value="1"/>
</dbReference>
<evidence type="ECO:0000256" key="2">
    <source>
        <dbReference type="ARBA" id="ARBA00022807"/>
    </source>
</evidence>
<dbReference type="InterPro" id="IPR013201">
    <property type="entry name" value="Prot_inhib_I29"/>
</dbReference>
<dbReference type="GO" id="GO:0006508">
    <property type="term" value="P:proteolysis"/>
    <property type="evidence" value="ECO:0007669"/>
    <property type="project" value="InterPro"/>
</dbReference>
<dbReference type="InterPro" id="IPR025660">
    <property type="entry name" value="Pept_his_AS"/>
</dbReference>
<dbReference type="AlphaFoldDB" id="A0AAP0EL84"/>
<dbReference type="InterPro" id="IPR000118">
    <property type="entry name" value="Granulin"/>
</dbReference>
<keyword evidence="3" id="KW-1015">Disulfide bond</keyword>
<dbReference type="Gene3D" id="2.10.25.160">
    <property type="entry name" value="Granulin"/>
    <property type="match status" value="1"/>
</dbReference>
<sequence length="528" mass="58464">MGRWVSDFACNPNMVMALAGNKEDMEDKRKVTTEAKMAHRFTQLVALILSLHISSTFAQSLPTHLYTLSQDSDEFFSATAELFERWTEKHGKAYESAKEKERRFENFRRNLKYVAARKSRMDGSSGHAVGLNKFADLSNEEFKQTYLMAKKKTERSLVSDGNVSDSKTREKVVTCDAPAWLDWRKRGVVTPVKNQGACGSCWAFSATGAMEGINAIVTGDLISLSEQELLDCDEFDNGCGGGNMDTAFGWVVLNGGIDSEAGYPYKGFVDRCNIYKMETKVVTIDGYEDVFPLDSALRCAVANQPVSVGIDGSALDFQLYTSGIYDGDCSSNPDDVDHAILIVGYGSNGYEDYWIAKNSWGPEWGMDGYVLIKRNTALPYGVCAINSMASYPTKEWSPAPGPVAPPPPSPPPPPPPPPPTYCGDFTYCPPEQTCCCTFEKYDYCLMYGCCEYENAICCAGTTFCCPQDFPICDVNEGLCYKGYGDSIGIAAKKRTMAKHKLPWTKYEPSVEQHHKTLKWKMNQPHASS</sequence>
<dbReference type="PANTHER" id="PTHR12411">
    <property type="entry name" value="CYSTEINE PROTEASE FAMILY C1-RELATED"/>
    <property type="match status" value="1"/>
</dbReference>
<dbReference type="PROSITE" id="PS00639">
    <property type="entry name" value="THIOL_PROTEASE_HIS"/>
    <property type="match status" value="1"/>
</dbReference>
<dbReference type="InterPro" id="IPR039417">
    <property type="entry name" value="Peptidase_C1A_papain-like"/>
</dbReference>